<dbReference type="STRING" id="1459636.NTE_03242"/>
<feature type="compositionally biased region" description="Basic and acidic residues" evidence="1">
    <location>
        <begin position="41"/>
        <end position="62"/>
    </location>
</feature>
<dbReference type="KEGG" id="nev:NTE_03242"/>
<name>A0A075MUE2_9ARCH</name>
<keyword evidence="3" id="KW-1185">Reference proteome</keyword>
<dbReference type="AlphaFoldDB" id="A0A075MUE2"/>
<feature type="region of interest" description="Disordered" evidence="1">
    <location>
        <begin position="41"/>
        <end position="69"/>
    </location>
</feature>
<protein>
    <submittedName>
        <fullName evidence="2">Uncharacterized protein</fullName>
    </submittedName>
</protein>
<organism evidence="2 3">
    <name type="scientific">Candidatus Nitrososphaera evergladensis SR1</name>
    <dbReference type="NCBI Taxonomy" id="1459636"/>
    <lineage>
        <taxon>Archaea</taxon>
        <taxon>Nitrososphaerota</taxon>
        <taxon>Nitrososphaeria</taxon>
        <taxon>Nitrososphaerales</taxon>
        <taxon>Nitrososphaeraceae</taxon>
        <taxon>Nitrososphaera</taxon>
    </lineage>
</organism>
<gene>
    <name evidence="2" type="ORF">NTE_03242</name>
</gene>
<dbReference type="HOGENOM" id="CLU_202282_0_0_2"/>
<dbReference type="OrthoDB" id="379897at2157"/>
<evidence type="ECO:0000313" key="3">
    <source>
        <dbReference type="Proteomes" id="UP000028194"/>
    </source>
</evidence>
<proteinExistence type="predicted"/>
<sequence length="69" mass="8288">MKVELEMYINEDDESAVMNKVSEITKHVKELGFKIGELEFKNKEEGEDNHHRYKGKEKGKEDKKRRRHN</sequence>
<evidence type="ECO:0000313" key="2">
    <source>
        <dbReference type="EMBL" id="AIF85271.1"/>
    </source>
</evidence>
<dbReference type="Proteomes" id="UP000028194">
    <property type="component" value="Chromosome"/>
</dbReference>
<evidence type="ECO:0000256" key="1">
    <source>
        <dbReference type="SAM" id="MobiDB-lite"/>
    </source>
</evidence>
<accession>A0A075MUE2</accession>
<dbReference type="EMBL" id="CP007174">
    <property type="protein sequence ID" value="AIF85271.1"/>
    <property type="molecule type" value="Genomic_DNA"/>
</dbReference>
<reference evidence="2 3" key="1">
    <citation type="journal article" date="2014" name="PLoS ONE">
        <title>Genome Sequence of Candidatus Nitrososphaera evergladensis from Group I.1b Enriched from Everglades Soil Reveals Novel Genomic Features of the Ammonia-Oxidizing Archaea.</title>
        <authorList>
            <person name="Zhalnina K.V."/>
            <person name="Dias R."/>
            <person name="Leonard M.T."/>
            <person name="Dorr de Quadros P."/>
            <person name="Camargo F.A."/>
            <person name="Drew J.C."/>
            <person name="Farmerie W.G."/>
            <person name="Daroub S.H."/>
            <person name="Triplett E.W."/>
        </authorList>
    </citation>
    <scope>NUCLEOTIDE SEQUENCE [LARGE SCALE GENOMIC DNA]</scope>
    <source>
        <strain evidence="2 3">SR1</strain>
    </source>
</reference>
<dbReference type="GeneID" id="41598897"/>
<dbReference type="RefSeq" id="WP_148701702.1">
    <property type="nucleotide sequence ID" value="NZ_CP007174.1"/>
</dbReference>